<dbReference type="PANTHER" id="PTHR43861:SF1">
    <property type="entry name" value="TRANS-ACONITATE 2-METHYLTRANSFERASE"/>
    <property type="match status" value="1"/>
</dbReference>
<keyword evidence="1 4" id="KW-0489">Methyltransferase</keyword>
<reference evidence="5" key="1">
    <citation type="submission" date="2017-03" db="EMBL/GenBank/DDBJ databases">
        <title>Phytopthora megakarya and P. palmivora, two closely related causual agents of cacao black pod achieved similar genome size and gene model numbers by different mechanisms.</title>
        <authorList>
            <person name="Ali S."/>
            <person name="Shao J."/>
            <person name="Larry D.J."/>
            <person name="Kronmiller B."/>
            <person name="Shen D."/>
            <person name="Strem M.D."/>
            <person name="Melnick R.L."/>
            <person name="Guiltinan M.J."/>
            <person name="Tyler B.M."/>
            <person name="Meinhardt L.W."/>
            <person name="Bailey B.A."/>
        </authorList>
    </citation>
    <scope>NUCLEOTIDE SEQUENCE [LARGE SCALE GENOMIC DNA]</scope>
    <source>
        <strain evidence="5">zdho120</strain>
    </source>
</reference>
<dbReference type="InterPro" id="IPR023149">
    <property type="entry name" value="Trans_acon_MeTrfase_C"/>
</dbReference>
<evidence type="ECO:0000256" key="1">
    <source>
        <dbReference type="ARBA" id="ARBA00022603"/>
    </source>
</evidence>
<dbReference type="Pfam" id="PF13649">
    <property type="entry name" value="Methyltransf_25"/>
    <property type="match status" value="1"/>
</dbReference>
<dbReference type="GO" id="GO:0032259">
    <property type="term" value="P:methylation"/>
    <property type="evidence" value="ECO:0007669"/>
    <property type="project" value="UniProtKB-KW"/>
</dbReference>
<dbReference type="PANTHER" id="PTHR43861">
    <property type="entry name" value="TRANS-ACONITATE 2-METHYLTRANSFERASE-RELATED"/>
    <property type="match status" value="1"/>
</dbReference>
<dbReference type="EMBL" id="NBNE01001152">
    <property type="protein sequence ID" value="OWZ15311.1"/>
    <property type="molecule type" value="Genomic_DNA"/>
</dbReference>
<gene>
    <name evidence="4" type="ORF">PHMEG_00011077</name>
</gene>
<accession>A0A225WC54</accession>
<evidence type="ECO:0000313" key="4">
    <source>
        <dbReference type="EMBL" id="OWZ15311.1"/>
    </source>
</evidence>
<dbReference type="AlphaFoldDB" id="A0A225WC54"/>
<feature type="domain" description="Methyltransferase" evidence="3">
    <location>
        <begin position="46"/>
        <end position="145"/>
    </location>
</feature>
<dbReference type="Proteomes" id="UP000198211">
    <property type="component" value="Unassembled WGS sequence"/>
</dbReference>
<proteinExistence type="predicted"/>
<evidence type="ECO:0000256" key="2">
    <source>
        <dbReference type="ARBA" id="ARBA00022679"/>
    </source>
</evidence>
<dbReference type="SUPFAM" id="SSF53335">
    <property type="entry name" value="S-adenosyl-L-methionine-dependent methyltransferases"/>
    <property type="match status" value="1"/>
</dbReference>
<name>A0A225WC54_9STRA</name>
<organism evidence="4 5">
    <name type="scientific">Phytophthora megakarya</name>
    <dbReference type="NCBI Taxonomy" id="4795"/>
    <lineage>
        <taxon>Eukaryota</taxon>
        <taxon>Sar</taxon>
        <taxon>Stramenopiles</taxon>
        <taxon>Oomycota</taxon>
        <taxon>Peronosporomycetes</taxon>
        <taxon>Peronosporales</taxon>
        <taxon>Peronosporaceae</taxon>
        <taxon>Phytophthora</taxon>
    </lineage>
</organism>
<dbReference type="InterPro" id="IPR041698">
    <property type="entry name" value="Methyltransf_25"/>
</dbReference>
<dbReference type="GO" id="GO:0030798">
    <property type="term" value="F:trans-aconitate 2-methyltransferase activity"/>
    <property type="evidence" value="ECO:0007669"/>
    <property type="project" value="InterPro"/>
</dbReference>
<dbReference type="Gene3D" id="3.40.50.150">
    <property type="entry name" value="Vaccinia Virus protein VP39"/>
    <property type="match status" value="1"/>
</dbReference>
<dbReference type="STRING" id="4795.A0A225WC54"/>
<dbReference type="CDD" id="cd02440">
    <property type="entry name" value="AdoMet_MTases"/>
    <property type="match status" value="1"/>
</dbReference>
<comment type="caution">
    <text evidence="4">The sequence shown here is derived from an EMBL/GenBank/DDBJ whole genome shotgun (WGS) entry which is preliminary data.</text>
</comment>
<evidence type="ECO:0000259" key="3">
    <source>
        <dbReference type="Pfam" id="PF13649"/>
    </source>
</evidence>
<dbReference type="Gene3D" id="1.10.150.290">
    <property type="entry name" value="S-adenosyl-L-methionine-dependent methyltransferases"/>
    <property type="match status" value="1"/>
</dbReference>
<dbReference type="OrthoDB" id="66144at2759"/>
<keyword evidence="5" id="KW-1185">Reference proteome</keyword>
<protein>
    <submittedName>
        <fullName evidence="4">Trans-aconitate 2-methyltransferase</fullName>
    </submittedName>
</protein>
<sequence>MSAVRAAQTWQPQKYLKFQQQRLRPALDLLARVSSLPAVDEDAVEIIDLGAGTGNMAPAFMKRWPIAHVTFVDSAASMLEVAQREHKENESLDTQQFNYVQQDFETYNPGHPVDLIFSNAALQWARADKHKDILSRLYSFLKPGGVLAFQIPDTRLQPNYQLMLEAAAALGLSERRVAGVRSVTCEHDSEFYYEVFKAVDNAVELDMWVTVYAHILEGDNPVADFTSSTGLLPFMKALDEPSTESTQFERKYRELIAAAYPKQSDGNTIFNFKRFFVTATKPQ</sequence>
<keyword evidence="2 4" id="KW-0808">Transferase</keyword>
<evidence type="ECO:0000313" key="5">
    <source>
        <dbReference type="Proteomes" id="UP000198211"/>
    </source>
</evidence>
<dbReference type="InterPro" id="IPR029063">
    <property type="entry name" value="SAM-dependent_MTases_sf"/>
</dbReference>